<dbReference type="EMBL" id="AP014854">
    <property type="protein sequence ID" value="BAR99209.1"/>
    <property type="molecule type" value="Genomic_DNA"/>
</dbReference>
<accession>A0A182D197</accession>
<organism evidence="2">
    <name type="scientific">Blastochloris viridis</name>
    <name type="common">Rhodopseudomonas viridis</name>
    <dbReference type="NCBI Taxonomy" id="1079"/>
    <lineage>
        <taxon>Bacteria</taxon>
        <taxon>Pseudomonadati</taxon>
        <taxon>Pseudomonadota</taxon>
        <taxon>Alphaproteobacteria</taxon>
        <taxon>Hyphomicrobiales</taxon>
        <taxon>Blastochloridaceae</taxon>
        <taxon>Blastochloris</taxon>
    </lineage>
</organism>
<feature type="region of interest" description="Disordered" evidence="1">
    <location>
        <begin position="80"/>
        <end position="105"/>
    </location>
</feature>
<dbReference type="AlphaFoldDB" id="A0A182D197"/>
<evidence type="ECO:0000313" key="2">
    <source>
        <dbReference type="EMBL" id="BAR99209.1"/>
    </source>
</evidence>
<reference evidence="2" key="1">
    <citation type="journal article" date="2015" name="Genome Announc.">
        <title>Complete Genome Sequence of the Bacteriochlorophyll b-Producing Photosynthetic Bacterium Blastochloris viridis.</title>
        <authorList>
            <person name="Tsukatani Y."/>
            <person name="Hirose Y."/>
            <person name="Harada J."/>
            <person name="Misawa N."/>
            <person name="Mori K."/>
            <person name="Inoue K."/>
            <person name="Tamiaki H."/>
        </authorList>
    </citation>
    <scope>NUCLEOTIDE SEQUENCE [LARGE SCALE GENOMIC DNA]</scope>
    <source>
        <strain evidence="2">DSM 133</strain>
    </source>
</reference>
<feature type="compositionally biased region" description="Basic and acidic residues" evidence="1">
    <location>
        <begin position="96"/>
        <end position="105"/>
    </location>
</feature>
<protein>
    <submittedName>
        <fullName evidence="2">Uncharacterized protein</fullName>
    </submittedName>
</protein>
<evidence type="ECO:0000256" key="1">
    <source>
        <dbReference type="SAM" id="MobiDB-lite"/>
    </source>
</evidence>
<gene>
    <name evidence="2" type="ORF">BV133_1616</name>
</gene>
<name>A0A182D197_BLAVI</name>
<proteinExistence type="predicted"/>
<sequence length="105" mass="11743">MRLIRFPADQVGEPYSDRRKTLIRKGVFGELVSGSPKGSSGNRIACSCRGSWVPFPRAADAALAGDDRRWFHRQVFWPSFPAAPTTPSMRRPRRASRSDARKGDP</sequence>